<organism evidence="2 3">
    <name type="scientific">Xenoophorus captivus</name>
    <dbReference type="NCBI Taxonomy" id="1517983"/>
    <lineage>
        <taxon>Eukaryota</taxon>
        <taxon>Metazoa</taxon>
        <taxon>Chordata</taxon>
        <taxon>Craniata</taxon>
        <taxon>Vertebrata</taxon>
        <taxon>Euteleostomi</taxon>
        <taxon>Actinopterygii</taxon>
        <taxon>Neopterygii</taxon>
        <taxon>Teleostei</taxon>
        <taxon>Neoteleostei</taxon>
        <taxon>Acanthomorphata</taxon>
        <taxon>Ovalentaria</taxon>
        <taxon>Atherinomorphae</taxon>
        <taxon>Cyprinodontiformes</taxon>
        <taxon>Goodeidae</taxon>
        <taxon>Xenoophorus</taxon>
    </lineage>
</organism>
<keyword evidence="3" id="KW-1185">Reference proteome</keyword>
<feature type="compositionally biased region" description="Basic and acidic residues" evidence="1">
    <location>
        <begin position="61"/>
        <end position="74"/>
    </location>
</feature>
<dbReference type="Proteomes" id="UP001434883">
    <property type="component" value="Unassembled WGS sequence"/>
</dbReference>
<reference evidence="2 3" key="1">
    <citation type="submission" date="2021-06" db="EMBL/GenBank/DDBJ databases">
        <authorList>
            <person name="Palmer J.M."/>
        </authorList>
    </citation>
    <scope>NUCLEOTIDE SEQUENCE [LARGE SCALE GENOMIC DNA]</scope>
    <source>
        <strain evidence="2 3">XC_2019</strain>
        <tissue evidence="2">Muscle</tissue>
    </source>
</reference>
<evidence type="ECO:0000313" key="3">
    <source>
        <dbReference type="Proteomes" id="UP001434883"/>
    </source>
</evidence>
<dbReference type="EMBL" id="JAHRIN010052390">
    <property type="protein sequence ID" value="MEQ2210093.1"/>
    <property type="molecule type" value="Genomic_DNA"/>
</dbReference>
<accession>A0ABV0RPK7</accession>
<sequence>MWAGHRECIGNKQLDQMKLITGCGKSEPKTWLKLNKDAIKPKKHIIAVTEHKLKCARNRIQESLENNDQKENPKHNLKNIIRSREKNQNKNSNTLKSCQEMLNSIRICTNISIINRRLIRKE</sequence>
<feature type="region of interest" description="Disordered" evidence="1">
    <location>
        <begin position="61"/>
        <end position="93"/>
    </location>
</feature>
<evidence type="ECO:0008006" key="4">
    <source>
        <dbReference type="Google" id="ProtNLM"/>
    </source>
</evidence>
<evidence type="ECO:0000256" key="1">
    <source>
        <dbReference type="SAM" id="MobiDB-lite"/>
    </source>
</evidence>
<proteinExistence type="predicted"/>
<evidence type="ECO:0000313" key="2">
    <source>
        <dbReference type="EMBL" id="MEQ2210093.1"/>
    </source>
</evidence>
<gene>
    <name evidence="2" type="ORF">XENOCAPTIV_008356</name>
</gene>
<protein>
    <recommendedName>
        <fullName evidence="4">RNase H type-1 domain-containing protein</fullName>
    </recommendedName>
</protein>
<comment type="caution">
    <text evidence="2">The sequence shown here is derived from an EMBL/GenBank/DDBJ whole genome shotgun (WGS) entry which is preliminary data.</text>
</comment>
<name>A0ABV0RPK7_9TELE</name>